<dbReference type="AlphaFoldDB" id="A0A7Y6PDD4"/>
<reference evidence="1 2" key="1">
    <citation type="submission" date="2020-04" db="EMBL/GenBank/DDBJ databases">
        <authorList>
            <person name="Pieper L."/>
        </authorList>
    </citation>
    <scope>NUCLEOTIDE SEQUENCE [LARGE SCALE GENOMIC DNA]</scope>
    <source>
        <strain evidence="1 2">B33</strain>
    </source>
</reference>
<gene>
    <name evidence="1" type="ORF">HUV05_09650</name>
</gene>
<accession>A0A7Y6PDD4</accession>
<comment type="caution">
    <text evidence="1">The sequence shown here is derived from an EMBL/GenBank/DDBJ whole genome shotgun (WGS) entry which is preliminary data.</text>
</comment>
<organism evidence="1 2">
    <name type="scientific">Phocaeicola vulgatus</name>
    <name type="common">Bacteroides vulgatus</name>
    <dbReference type="NCBI Taxonomy" id="821"/>
    <lineage>
        <taxon>Bacteria</taxon>
        <taxon>Pseudomonadati</taxon>
        <taxon>Bacteroidota</taxon>
        <taxon>Bacteroidia</taxon>
        <taxon>Bacteroidales</taxon>
        <taxon>Bacteroidaceae</taxon>
        <taxon>Phocaeicola</taxon>
    </lineage>
</organism>
<sequence>MIRQRFDIEEYGWKVEVYYAVDCYYTDEIMGRLYDIGCRGDDLETAYRNLSSGKPDTGLTYSNYGTRQTVMVIGTTSSPAEFQNSYDHERKHLEAHMAKALGIDPWGEEICYLSGNIGQKMFDKARLLLCDCECCKKQIKELI</sequence>
<dbReference type="EMBL" id="JABWDJ010000031">
    <property type="protein sequence ID" value="NVB73779.1"/>
    <property type="molecule type" value="Genomic_DNA"/>
</dbReference>
<dbReference type="Proteomes" id="UP000524321">
    <property type="component" value="Unassembled WGS sequence"/>
</dbReference>
<protein>
    <submittedName>
        <fullName evidence="1">Uncharacterized protein</fullName>
    </submittedName>
</protein>
<reference evidence="1 2" key="2">
    <citation type="submission" date="2020-07" db="EMBL/GenBank/DDBJ databases">
        <title>Bacterial metabolism rescues the inhibition of intestinal drug absorption by food and drug additives.</title>
        <authorList>
            <person name="Zou L."/>
            <person name="Spanogiannopoulos P."/>
            <person name="Chien H.-C."/>
            <person name="Pieper L.M."/>
            <person name="Cai W."/>
            <person name="Khuri N."/>
            <person name="Pottel J."/>
            <person name="Vora B."/>
            <person name="Ni Z."/>
            <person name="Tsakalozou E."/>
            <person name="Zhang W."/>
            <person name="Shoichet B.K."/>
            <person name="Giacomini K.M."/>
            <person name="Turnbaugh P.J."/>
        </authorList>
    </citation>
    <scope>NUCLEOTIDE SEQUENCE [LARGE SCALE GENOMIC DNA]</scope>
    <source>
        <strain evidence="1 2">B33</strain>
    </source>
</reference>
<evidence type="ECO:0000313" key="1">
    <source>
        <dbReference type="EMBL" id="NVB73779.1"/>
    </source>
</evidence>
<name>A0A7Y6PDD4_PHOVU</name>
<proteinExistence type="predicted"/>
<evidence type="ECO:0000313" key="2">
    <source>
        <dbReference type="Proteomes" id="UP000524321"/>
    </source>
</evidence>